<gene>
    <name evidence="1" type="ORF">NEF87_000390</name>
</gene>
<proteinExistence type="predicted"/>
<organism evidence="1 2">
    <name type="scientific">Candidatus Lokiarchaeum ossiferum</name>
    <dbReference type="NCBI Taxonomy" id="2951803"/>
    <lineage>
        <taxon>Archaea</taxon>
        <taxon>Promethearchaeati</taxon>
        <taxon>Promethearchaeota</taxon>
        <taxon>Promethearchaeia</taxon>
        <taxon>Promethearchaeales</taxon>
        <taxon>Promethearchaeaceae</taxon>
        <taxon>Candidatus Lokiarchaeum</taxon>
    </lineage>
</organism>
<dbReference type="Pfam" id="PF14196">
    <property type="entry name" value="ATC_hydrolase"/>
    <property type="match status" value="1"/>
</dbReference>
<dbReference type="Proteomes" id="UP001208689">
    <property type="component" value="Chromosome"/>
</dbReference>
<keyword evidence="2" id="KW-1185">Reference proteome</keyword>
<evidence type="ECO:0008006" key="3">
    <source>
        <dbReference type="Google" id="ProtNLM"/>
    </source>
</evidence>
<dbReference type="InterPro" id="IPR026002">
    <property type="entry name" value="ATC_hydrolase-like"/>
</dbReference>
<accession>A0ABY6HL39</accession>
<name>A0ABY6HL39_9ARCH</name>
<evidence type="ECO:0000313" key="1">
    <source>
        <dbReference type="EMBL" id="UYP44105.1"/>
    </source>
</evidence>
<dbReference type="EMBL" id="CP104013">
    <property type="protein sequence ID" value="UYP44105.1"/>
    <property type="molecule type" value="Genomic_DNA"/>
</dbReference>
<protein>
    <recommendedName>
        <fullName evidence="3">L-2-amino-thiazoline-4-carboxylic acid hydrolase</fullName>
    </recommendedName>
</protein>
<sequence>MTKTIQYTSKHHAILFGFIAKSVIDTMGEDGREIIRNAAHKYGNQRGKRMALRVLSDELPLTMENYFVYSEWNTQDGDAKSYVKDLTPEYIFCVEVCSWCENWKEFNLSEYGKYYCSEIDIALLEGYNPKLTLEVPKILSLGDKQCQFHWKDAHFTKQDLENINQMKQRSEGSHVASWEFHTAHLYFTMKQEICTHLKEKAQIIMETAEKLFKDAFGQNSINQLMTYELVNFSTLDFFK</sequence>
<reference evidence="1" key="1">
    <citation type="submission" date="2022-09" db="EMBL/GenBank/DDBJ databases">
        <title>Actin cytoskeleton and complex cell architecture in an #Asgard archaeon.</title>
        <authorList>
            <person name="Ponce Toledo R.I."/>
            <person name="Schleper C."/>
            <person name="Rodrigues Oliveira T."/>
            <person name="Wollweber F."/>
            <person name="Xu J."/>
            <person name="Rittmann S."/>
            <person name="Klingl A."/>
            <person name="Pilhofer M."/>
        </authorList>
    </citation>
    <scope>NUCLEOTIDE SEQUENCE</scope>
    <source>
        <strain evidence="1">B-35</strain>
    </source>
</reference>
<evidence type="ECO:0000313" key="2">
    <source>
        <dbReference type="Proteomes" id="UP001208689"/>
    </source>
</evidence>